<dbReference type="Pfam" id="PF10626">
    <property type="entry name" value="TraO"/>
    <property type="match status" value="1"/>
</dbReference>
<protein>
    <submittedName>
        <fullName evidence="1">Conjugative transposon protein TraO</fullName>
    </submittedName>
</protein>
<gene>
    <name evidence="1" type="ORF">SAMN05444366_2203</name>
</gene>
<accession>A0A1M7FP69</accession>
<evidence type="ECO:0000313" key="1">
    <source>
        <dbReference type="EMBL" id="SHM05765.1"/>
    </source>
</evidence>
<sequence>MKKYIYAMMLVLTGITMMQAQRMIPRQKGFEISAGSLSCDSPWRNYYVNLGLTANGKNGSYQLWALEYSHQYSKYKGLHLPMETYVAEGGYSFFVVGDSRRNVALNVAITGVLGYENINRGKDLLQDGAKIISEDGFLYGAGGRLSFETYLCDHLVLLLQGRIKVLWGTDLQQFRASAGLGVRYNF</sequence>
<dbReference type="Proteomes" id="UP000184121">
    <property type="component" value="Unassembled WGS sequence"/>
</dbReference>
<dbReference type="InterPro" id="IPR018899">
    <property type="entry name" value="Conjug_transposon_Tra0"/>
</dbReference>
<dbReference type="OrthoDB" id="1078465at2"/>
<dbReference type="AlphaFoldDB" id="A0A1M7FP69"/>
<organism evidence="1 2">
    <name type="scientific">Flavobacterium saccharophilum</name>
    <dbReference type="NCBI Taxonomy" id="29534"/>
    <lineage>
        <taxon>Bacteria</taxon>
        <taxon>Pseudomonadati</taxon>
        <taxon>Bacteroidota</taxon>
        <taxon>Flavobacteriia</taxon>
        <taxon>Flavobacteriales</taxon>
        <taxon>Flavobacteriaceae</taxon>
        <taxon>Flavobacterium</taxon>
    </lineage>
</organism>
<evidence type="ECO:0000313" key="2">
    <source>
        <dbReference type="Proteomes" id="UP000184121"/>
    </source>
</evidence>
<dbReference type="EMBL" id="FRBY01000003">
    <property type="protein sequence ID" value="SHM05765.1"/>
    <property type="molecule type" value="Genomic_DNA"/>
</dbReference>
<name>A0A1M7FP69_9FLAO</name>
<keyword evidence="2" id="KW-1185">Reference proteome</keyword>
<proteinExistence type="predicted"/>
<dbReference type="STRING" id="29534.SAMN05444366_2203"/>
<dbReference type="RefSeq" id="WP_072972271.1">
    <property type="nucleotide sequence ID" value="NZ_FRBY01000003.1"/>
</dbReference>
<reference evidence="2" key="1">
    <citation type="submission" date="2016-11" db="EMBL/GenBank/DDBJ databases">
        <authorList>
            <person name="Varghese N."/>
            <person name="Submissions S."/>
        </authorList>
    </citation>
    <scope>NUCLEOTIDE SEQUENCE [LARGE SCALE GENOMIC DNA]</scope>
    <source>
        <strain evidence="2">DSM 1811</strain>
    </source>
</reference>